<dbReference type="InterPro" id="IPR008753">
    <property type="entry name" value="Peptidase_M13_N"/>
</dbReference>
<keyword evidence="4" id="KW-0479">Metal-binding</keyword>
<dbReference type="GO" id="GO:0016485">
    <property type="term" value="P:protein processing"/>
    <property type="evidence" value="ECO:0007669"/>
    <property type="project" value="TreeGrafter"/>
</dbReference>
<evidence type="ECO:0000256" key="1">
    <source>
        <dbReference type="ARBA" id="ARBA00001947"/>
    </source>
</evidence>
<comment type="similarity">
    <text evidence="2">Belongs to the peptidase M13 family.</text>
</comment>
<name>A0A9P1IDW6_9PELO</name>
<evidence type="ECO:0000313" key="11">
    <source>
        <dbReference type="Proteomes" id="UP001152747"/>
    </source>
</evidence>
<evidence type="ECO:0008006" key="12">
    <source>
        <dbReference type="Google" id="ProtNLM"/>
    </source>
</evidence>
<evidence type="ECO:0000256" key="5">
    <source>
        <dbReference type="ARBA" id="ARBA00022801"/>
    </source>
</evidence>
<keyword evidence="11" id="KW-1185">Reference proteome</keyword>
<keyword evidence="6" id="KW-0862">Zinc</keyword>
<dbReference type="Proteomes" id="UP001152747">
    <property type="component" value="Unassembled WGS sequence"/>
</dbReference>
<dbReference type="InterPro" id="IPR000718">
    <property type="entry name" value="Peptidase_M13"/>
</dbReference>
<sequence length="592" mass="69031">MDFVGNDDEEPKEEIKVCQTNECAKLGKRMKQIMNSQIDPCQDFYEYSCGKWQVENDRQSQLAIQSFEGRQKIMKLFKTYQPVTNSERIAKVVHKKCLENKGKDYTGIDQSVWNSKDLTKILIEAAKVDPIDTGFLIHIIIPYHKEDGENKLTLIFASRMGESKDDKNIPDLSPDDTTTFTFMNLQEYLKGLLPEEYRGTEMNWKLKIVKDPIAKLNQFAKVNSTENIRQTIKEKWQEKLESYLLHSQAVDNYAYCFSQLEKLFPGTLAMIFIKTFVPPKHLQKANQIFLQLKYVFKEMIDENDWMDDNLKKQLKKELNAYKASLGEPDEHKDIKNIDQMYKRVEKLKPAEQQGYLELVRNLLAMNSEETFLRVARRDVMTYSAHPFQASFHYIGVSHRTSFPAYSALYPYIDDNLPVWNVIASFGLILAHEIGHAFDAGAFLKNQFLEDYEISSLNREEFKNRVRCISDKYSKYQFYDGRHSNGTHTSDEDTADKLGIDLSYRLFKKFRSFEKIPGFENKTIDQQFFQRMAIVFCGIKLTEPREVTEQIVDVHSYRKFRINGIMSNSEAFANAYSCAKNTPMNPDQKCPFL</sequence>
<dbReference type="PANTHER" id="PTHR11733:SF167">
    <property type="entry name" value="FI17812P1-RELATED"/>
    <property type="match status" value="1"/>
</dbReference>
<dbReference type="Gene3D" id="1.10.1380.10">
    <property type="entry name" value="Neutral endopeptidase , domain2"/>
    <property type="match status" value="2"/>
</dbReference>
<dbReference type="PROSITE" id="PS51885">
    <property type="entry name" value="NEPRILYSIN"/>
    <property type="match status" value="1"/>
</dbReference>
<accession>A0A9P1IDW6</accession>
<keyword evidence="7" id="KW-0482">Metalloprotease</keyword>
<dbReference type="Pfam" id="PF01431">
    <property type="entry name" value="Peptidase_M13"/>
    <property type="match status" value="1"/>
</dbReference>
<keyword evidence="5" id="KW-0378">Hydrolase</keyword>
<dbReference type="SUPFAM" id="SSF55486">
    <property type="entry name" value="Metalloproteases ('zincins'), catalytic domain"/>
    <property type="match status" value="1"/>
</dbReference>
<dbReference type="GO" id="GO:0005886">
    <property type="term" value="C:plasma membrane"/>
    <property type="evidence" value="ECO:0007669"/>
    <property type="project" value="TreeGrafter"/>
</dbReference>
<evidence type="ECO:0000256" key="3">
    <source>
        <dbReference type="ARBA" id="ARBA00022670"/>
    </source>
</evidence>
<dbReference type="OrthoDB" id="6475849at2759"/>
<proteinExistence type="inferred from homology"/>
<dbReference type="GO" id="GO:0046872">
    <property type="term" value="F:metal ion binding"/>
    <property type="evidence" value="ECO:0007669"/>
    <property type="project" value="UniProtKB-KW"/>
</dbReference>
<evidence type="ECO:0000256" key="4">
    <source>
        <dbReference type="ARBA" id="ARBA00022723"/>
    </source>
</evidence>
<feature type="domain" description="Peptidase M13 C-terminal" evidence="8">
    <location>
        <begin position="393"/>
        <end position="589"/>
    </location>
</feature>
<dbReference type="Pfam" id="PF05649">
    <property type="entry name" value="Peptidase_M13_N"/>
    <property type="match status" value="1"/>
</dbReference>
<evidence type="ECO:0000256" key="7">
    <source>
        <dbReference type="ARBA" id="ARBA00023049"/>
    </source>
</evidence>
<evidence type="ECO:0000256" key="2">
    <source>
        <dbReference type="ARBA" id="ARBA00007357"/>
    </source>
</evidence>
<evidence type="ECO:0000256" key="6">
    <source>
        <dbReference type="ARBA" id="ARBA00022833"/>
    </source>
</evidence>
<dbReference type="EMBL" id="CANHGI010000002">
    <property type="protein sequence ID" value="CAI5442905.1"/>
    <property type="molecule type" value="Genomic_DNA"/>
</dbReference>
<evidence type="ECO:0000313" key="10">
    <source>
        <dbReference type="EMBL" id="CAI5442905.1"/>
    </source>
</evidence>
<protein>
    <recommendedName>
        <fullName evidence="12">Peptidase M13 C-terminal domain-containing protein</fullName>
    </recommendedName>
</protein>
<comment type="caution">
    <text evidence="10">The sequence shown here is derived from an EMBL/GenBank/DDBJ whole genome shotgun (WGS) entry which is preliminary data.</text>
</comment>
<evidence type="ECO:0000259" key="9">
    <source>
        <dbReference type="Pfam" id="PF05649"/>
    </source>
</evidence>
<dbReference type="InterPro" id="IPR018497">
    <property type="entry name" value="Peptidase_M13_C"/>
</dbReference>
<feature type="domain" description="Peptidase M13 N-terminal" evidence="9">
    <location>
        <begin position="234"/>
        <end position="327"/>
    </location>
</feature>
<dbReference type="PANTHER" id="PTHR11733">
    <property type="entry name" value="ZINC METALLOPROTEASE FAMILY M13 NEPRILYSIN-RELATED"/>
    <property type="match status" value="1"/>
</dbReference>
<dbReference type="GO" id="GO:0004222">
    <property type="term" value="F:metalloendopeptidase activity"/>
    <property type="evidence" value="ECO:0007669"/>
    <property type="project" value="InterPro"/>
</dbReference>
<evidence type="ECO:0000259" key="8">
    <source>
        <dbReference type="Pfam" id="PF01431"/>
    </source>
</evidence>
<dbReference type="AlphaFoldDB" id="A0A9P1IDW6"/>
<dbReference type="InterPro" id="IPR042089">
    <property type="entry name" value="Peptidase_M13_dom_2"/>
</dbReference>
<keyword evidence="3" id="KW-0645">Protease</keyword>
<dbReference type="InterPro" id="IPR024079">
    <property type="entry name" value="MetalloPept_cat_dom_sf"/>
</dbReference>
<reference evidence="10" key="1">
    <citation type="submission" date="2022-11" db="EMBL/GenBank/DDBJ databases">
        <authorList>
            <person name="Kikuchi T."/>
        </authorList>
    </citation>
    <scope>NUCLEOTIDE SEQUENCE</scope>
    <source>
        <strain evidence="10">PS1010</strain>
    </source>
</reference>
<gene>
    <name evidence="10" type="ORF">CAMP_LOCUS5542</name>
</gene>
<comment type="cofactor">
    <cofactor evidence="1">
        <name>Zn(2+)</name>
        <dbReference type="ChEBI" id="CHEBI:29105"/>
    </cofactor>
</comment>
<dbReference type="Gene3D" id="3.40.390.10">
    <property type="entry name" value="Collagenase (Catalytic Domain)"/>
    <property type="match status" value="2"/>
</dbReference>
<organism evidence="10 11">
    <name type="scientific">Caenorhabditis angaria</name>
    <dbReference type="NCBI Taxonomy" id="860376"/>
    <lineage>
        <taxon>Eukaryota</taxon>
        <taxon>Metazoa</taxon>
        <taxon>Ecdysozoa</taxon>
        <taxon>Nematoda</taxon>
        <taxon>Chromadorea</taxon>
        <taxon>Rhabditida</taxon>
        <taxon>Rhabditina</taxon>
        <taxon>Rhabditomorpha</taxon>
        <taxon>Rhabditoidea</taxon>
        <taxon>Rhabditidae</taxon>
        <taxon>Peloderinae</taxon>
        <taxon>Caenorhabditis</taxon>
    </lineage>
</organism>